<comment type="caution">
    <text evidence="1">The sequence shown here is derived from an EMBL/GenBank/DDBJ whole genome shotgun (WGS) entry which is preliminary data.</text>
</comment>
<keyword evidence="2" id="KW-1185">Reference proteome</keyword>
<evidence type="ECO:0000313" key="2">
    <source>
        <dbReference type="Proteomes" id="UP000324222"/>
    </source>
</evidence>
<dbReference type="AlphaFoldDB" id="A0A5B7GT99"/>
<evidence type="ECO:0000313" key="1">
    <source>
        <dbReference type="EMBL" id="MPC59784.1"/>
    </source>
</evidence>
<dbReference type="EMBL" id="VSRR010016868">
    <property type="protein sequence ID" value="MPC59784.1"/>
    <property type="molecule type" value="Genomic_DNA"/>
</dbReference>
<gene>
    <name evidence="1" type="ORF">E2C01_053812</name>
</gene>
<reference evidence="1 2" key="1">
    <citation type="submission" date="2019-05" db="EMBL/GenBank/DDBJ databases">
        <title>Another draft genome of Portunus trituberculatus and its Hox gene families provides insights of decapod evolution.</title>
        <authorList>
            <person name="Jeong J.-H."/>
            <person name="Song I."/>
            <person name="Kim S."/>
            <person name="Choi T."/>
            <person name="Kim D."/>
            <person name="Ryu S."/>
            <person name="Kim W."/>
        </authorList>
    </citation>
    <scope>NUCLEOTIDE SEQUENCE [LARGE SCALE GENOMIC DNA]</scope>
    <source>
        <tissue evidence="1">Muscle</tissue>
    </source>
</reference>
<organism evidence="1 2">
    <name type="scientific">Portunus trituberculatus</name>
    <name type="common">Swimming crab</name>
    <name type="synonym">Neptunus trituberculatus</name>
    <dbReference type="NCBI Taxonomy" id="210409"/>
    <lineage>
        <taxon>Eukaryota</taxon>
        <taxon>Metazoa</taxon>
        <taxon>Ecdysozoa</taxon>
        <taxon>Arthropoda</taxon>
        <taxon>Crustacea</taxon>
        <taxon>Multicrustacea</taxon>
        <taxon>Malacostraca</taxon>
        <taxon>Eumalacostraca</taxon>
        <taxon>Eucarida</taxon>
        <taxon>Decapoda</taxon>
        <taxon>Pleocyemata</taxon>
        <taxon>Brachyura</taxon>
        <taxon>Eubrachyura</taxon>
        <taxon>Portunoidea</taxon>
        <taxon>Portunidae</taxon>
        <taxon>Portuninae</taxon>
        <taxon>Portunus</taxon>
    </lineage>
</organism>
<accession>A0A5B7GT99</accession>
<dbReference type="Proteomes" id="UP000324222">
    <property type="component" value="Unassembled WGS sequence"/>
</dbReference>
<sequence>MCLSRRSRVASPSADWSIQKETRLSDSPSVRGGGGGGGIGLVCVGSGGGRVRGWLDVERKKGMRLQNTFISRKSSYSRGFEGFPIAHFFVLMVPDITGDERGNYSLSFRQHGISWTPYGSPSELVREYGSYPTTQCVFLAFLSMYSFTCAPLF</sequence>
<proteinExistence type="predicted"/>
<name>A0A5B7GT99_PORTR</name>
<protein>
    <submittedName>
        <fullName evidence="1">Uncharacterized protein</fullName>
    </submittedName>
</protein>